<dbReference type="EMBL" id="CH476622">
    <property type="protein sequence ID" value="EDN96914.1"/>
    <property type="molecule type" value="Genomic_DNA"/>
</dbReference>
<reference evidence="2" key="1">
    <citation type="journal article" date="2011" name="PLoS Genet.">
        <title>Genomic analysis of the necrotrophic fungal pathogens Sclerotinia sclerotiorum and Botrytis cinerea.</title>
        <authorList>
            <person name="Amselem J."/>
            <person name="Cuomo C.A."/>
            <person name="van Kan J.A."/>
            <person name="Viaud M."/>
            <person name="Benito E.P."/>
            <person name="Couloux A."/>
            <person name="Coutinho P.M."/>
            <person name="de Vries R.P."/>
            <person name="Dyer P.S."/>
            <person name="Fillinger S."/>
            <person name="Fournier E."/>
            <person name="Gout L."/>
            <person name="Hahn M."/>
            <person name="Kohn L."/>
            <person name="Lapalu N."/>
            <person name="Plummer K.M."/>
            <person name="Pradier J.M."/>
            <person name="Quevillon E."/>
            <person name="Sharon A."/>
            <person name="Simon A."/>
            <person name="ten Have A."/>
            <person name="Tudzynski B."/>
            <person name="Tudzynski P."/>
            <person name="Wincker P."/>
            <person name="Andrew M."/>
            <person name="Anthouard V."/>
            <person name="Beever R.E."/>
            <person name="Beffa R."/>
            <person name="Benoit I."/>
            <person name="Bouzid O."/>
            <person name="Brault B."/>
            <person name="Chen Z."/>
            <person name="Choquer M."/>
            <person name="Collemare J."/>
            <person name="Cotton P."/>
            <person name="Danchin E.G."/>
            <person name="Da Silva C."/>
            <person name="Gautier A."/>
            <person name="Giraud C."/>
            <person name="Giraud T."/>
            <person name="Gonzalez C."/>
            <person name="Grossetete S."/>
            <person name="Guldener U."/>
            <person name="Henrissat B."/>
            <person name="Howlett B.J."/>
            <person name="Kodira C."/>
            <person name="Kretschmer M."/>
            <person name="Lappartient A."/>
            <person name="Leroch M."/>
            <person name="Levis C."/>
            <person name="Mauceli E."/>
            <person name="Neuveglise C."/>
            <person name="Oeser B."/>
            <person name="Pearson M."/>
            <person name="Poulain J."/>
            <person name="Poussereau N."/>
            <person name="Quesneville H."/>
            <person name="Rascle C."/>
            <person name="Schumacher J."/>
            <person name="Segurens B."/>
            <person name="Sexton A."/>
            <person name="Silva E."/>
            <person name="Sirven C."/>
            <person name="Soanes D.M."/>
            <person name="Talbot N.J."/>
            <person name="Templeton M."/>
            <person name="Yandava C."/>
            <person name="Yarden O."/>
            <person name="Zeng Q."/>
            <person name="Rollins J.A."/>
            <person name="Lebrun M.H."/>
            <person name="Dickman M."/>
        </authorList>
    </citation>
    <scope>NUCLEOTIDE SEQUENCE [LARGE SCALE GENOMIC DNA]</scope>
    <source>
        <strain evidence="2">ATCC 18683 / 1980 / Ss-1</strain>
    </source>
</reference>
<proteinExistence type="predicted"/>
<organism evidence="1 2">
    <name type="scientific">Sclerotinia sclerotiorum (strain ATCC 18683 / 1980 / Ss-1)</name>
    <name type="common">White mold</name>
    <name type="synonym">Whetzelinia sclerotiorum</name>
    <dbReference type="NCBI Taxonomy" id="665079"/>
    <lineage>
        <taxon>Eukaryota</taxon>
        <taxon>Fungi</taxon>
        <taxon>Dikarya</taxon>
        <taxon>Ascomycota</taxon>
        <taxon>Pezizomycotina</taxon>
        <taxon>Leotiomycetes</taxon>
        <taxon>Helotiales</taxon>
        <taxon>Sclerotiniaceae</taxon>
        <taxon>Sclerotinia</taxon>
    </lineage>
</organism>
<evidence type="ECO:0000313" key="1">
    <source>
        <dbReference type="EMBL" id="EDN96914.1"/>
    </source>
</evidence>
<dbReference type="Proteomes" id="UP000001312">
    <property type="component" value="Unassembled WGS sequence"/>
</dbReference>
<protein>
    <submittedName>
        <fullName evidence="1">Uncharacterized protein</fullName>
    </submittedName>
</protein>
<dbReference type="KEGG" id="ssl:SS1G_01842"/>
<dbReference type="RefSeq" id="XP_001597646.1">
    <property type="nucleotide sequence ID" value="XM_001597596.1"/>
</dbReference>
<gene>
    <name evidence="1" type="ORF">SS1G_01842</name>
</gene>
<sequence>MPTCTSRVRQRTAMSLTQSSLHPIVSSSTRLFNLLVSKQPTPTQTQVIQSSQEDFH</sequence>
<name>A7E962_SCLS1</name>
<dbReference type="InParanoid" id="A7E962"/>
<dbReference type="HOGENOM" id="CLU_3015571_0_0_1"/>
<keyword evidence="2" id="KW-1185">Reference proteome</keyword>
<dbReference type="AlphaFoldDB" id="A7E962"/>
<accession>A7E962</accession>
<dbReference type="GeneID" id="5493152"/>
<evidence type="ECO:0000313" key="2">
    <source>
        <dbReference type="Proteomes" id="UP000001312"/>
    </source>
</evidence>